<keyword evidence="7" id="KW-0496">Mitochondrion</keyword>
<feature type="transmembrane region" description="Helical" evidence="10">
    <location>
        <begin position="81"/>
        <end position="101"/>
    </location>
</feature>
<feature type="region of interest" description="Disordered" evidence="9">
    <location>
        <begin position="1"/>
        <end position="25"/>
    </location>
</feature>
<dbReference type="PANTHER" id="PTHR31586">
    <property type="entry name" value="CYTOCHROME C OXIDASE PROTEIN 20"/>
    <property type="match status" value="1"/>
</dbReference>
<dbReference type="EMBL" id="KV424104">
    <property type="protein sequence ID" value="KZT51514.1"/>
    <property type="molecule type" value="Genomic_DNA"/>
</dbReference>
<evidence type="ECO:0000256" key="8">
    <source>
        <dbReference type="ARBA" id="ARBA00023136"/>
    </source>
</evidence>
<dbReference type="Proteomes" id="UP000076842">
    <property type="component" value="Unassembled WGS sequence"/>
</dbReference>
<reference evidence="11 12" key="1">
    <citation type="journal article" date="2016" name="Mol. Biol. Evol.">
        <title>Comparative Genomics of Early-Diverging Mushroom-Forming Fungi Provides Insights into the Origins of Lignocellulose Decay Capabilities.</title>
        <authorList>
            <person name="Nagy L.G."/>
            <person name="Riley R."/>
            <person name="Tritt A."/>
            <person name="Adam C."/>
            <person name="Daum C."/>
            <person name="Floudas D."/>
            <person name="Sun H."/>
            <person name="Yadav J.S."/>
            <person name="Pangilinan J."/>
            <person name="Larsson K.H."/>
            <person name="Matsuura K."/>
            <person name="Barry K."/>
            <person name="Labutti K."/>
            <person name="Kuo R."/>
            <person name="Ohm R.A."/>
            <person name="Bhattacharya S.S."/>
            <person name="Shirouzu T."/>
            <person name="Yoshinaga Y."/>
            <person name="Martin F.M."/>
            <person name="Grigoriev I.V."/>
            <person name="Hibbett D.S."/>
        </authorList>
    </citation>
    <scope>NUCLEOTIDE SEQUENCE [LARGE SCALE GENOMIC DNA]</scope>
    <source>
        <strain evidence="11 12">HHB12733</strain>
    </source>
</reference>
<feature type="compositionally biased region" description="Basic and acidic residues" evidence="9">
    <location>
        <begin position="129"/>
        <end position="138"/>
    </location>
</feature>
<keyword evidence="12" id="KW-1185">Reference proteome</keyword>
<comment type="subcellular location">
    <subcellularLocation>
        <location evidence="1">Mitochondrion inner membrane</location>
    </subcellularLocation>
</comment>
<name>A0A165CW45_9BASI</name>
<dbReference type="GO" id="GO:0033617">
    <property type="term" value="P:mitochondrial respiratory chain complex IV assembly"/>
    <property type="evidence" value="ECO:0007669"/>
    <property type="project" value="InterPro"/>
</dbReference>
<evidence type="ECO:0000256" key="4">
    <source>
        <dbReference type="ARBA" id="ARBA00022692"/>
    </source>
</evidence>
<keyword evidence="6 10" id="KW-1133">Transmembrane helix</keyword>
<evidence type="ECO:0000256" key="5">
    <source>
        <dbReference type="ARBA" id="ARBA00022792"/>
    </source>
</evidence>
<evidence type="ECO:0000313" key="12">
    <source>
        <dbReference type="Proteomes" id="UP000076842"/>
    </source>
</evidence>
<dbReference type="InterPro" id="IPR022533">
    <property type="entry name" value="Cox20"/>
</dbReference>
<dbReference type="GO" id="GO:0005743">
    <property type="term" value="C:mitochondrial inner membrane"/>
    <property type="evidence" value="ECO:0007669"/>
    <property type="project" value="UniProtKB-SubCell"/>
</dbReference>
<dbReference type="PANTHER" id="PTHR31586:SF1">
    <property type="entry name" value="CYTOCHROME C OXIDASE ASSEMBLY PROTEIN COX20, MITOCHONDRIAL"/>
    <property type="match status" value="1"/>
</dbReference>
<evidence type="ECO:0000256" key="2">
    <source>
        <dbReference type="ARBA" id="ARBA00009575"/>
    </source>
</evidence>
<dbReference type="Pfam" id="PF12597">
    <property type="entry name" value="Cox20"/>
    <property type="match status" value="1"/>
</dbReference>
<accession>A0A165CW45</accession>
<keyword evidence="5" id="KW-0999">Mitochondrion inner membrane</keyword>
<evidence type="ECO:0000256" key="10">
    <source>
        <dbReference type="SAM" id="Phobius"/>
    </source>
</evidence>
<sequence length="156" mass="17088">MASLPTREEDLPKNWPPPPPESQIEIPKTKTGQIWMALRMISLQDFYHLGEMPCVRQAFLIGIGSGVGIMAVRMMKTSAFWAANWGAGAFAVTSSGSFLLCQNRLANEKRTMNMIKEKYPHRNVRTAKQRAEEARRQAEGGGAAEGSESGSGTTSS</sequence>
<comment type="similarity">
    <text evidence="2">Belongs to the COX20 family.</text>
</comment>
<evidence type="ECO:0000256" key="3">
    <source>
        <dbReference type="ARBA" id="ARBA00017689"/>
    </source>
</evidence>
<feature type="transmembrane region" description="Helical" evidence="10">
    <location>
        <begin position="58"/>
        <end position="75"/>
    </location>
</feature>
<feature type="region of interest" description="Disordered" evidence="9">
    <location>
        <begin position="120"/>
        <end position="156"/>
    </location>
</feature>
<evidence type="ECO:0000313" key="11">
    <source>
        <dbReference type="EMBL" id="KZT51514.1"/>
    </source>
</evidence>
<evidence type="ECO:0000256" key="9">
    <source>
        <dbReference type="SAM" id="MobiDB-lite"/>
    </source>
</evidence>
<keyword evidence="8 10" id="KW-0472">Membrane</keyword>
<gene>
    <name evidence="11" type="ORF">CALCODRAFT_487866</name>
</gene>
<protein>
    <recommendedName>
        <fullName evidence="3">Cytochrome c oxidase assembly protein COX20, mitochondrial</fullName>
    </recommendedName>
</protein>
<dbReference type="AlphaFoldDB" id="A0A165CW45"/>
<evidence type="ECO:0000256" key="6">
    <source>
        <dbReference type="ARBA" id="ARBA00022989"/>
    </source>
</evidence>
<proteinExistence type="inferred from homology"/>
<feature type="compositionally biased region" description="Basic and acidic residues" evidence="9">
    <location>
        <begin position="1"/>
        <end position="12"/>
    </location>
</feature>
<feature type="compositionally biased region" description="Low complexity" evidence="9">
    <location>
        <begin position="145"/>
        <end position="156"/>
    </location>
</feature>
<organism evidence="11 12">
    <name type="scientific">Calocera cornea HHB12733</name>
    <dbReference type="NCBI Taxonomy" id="1353952"/>
    <lineage>
        <taxon>Eukaryota</taxon>
        <taxon>Fungi</taxon>
        <taxon>Dikarya</taxon>
        <taxon>Basidiomycota</taxon>
        <taxon>Agaricomycotina</taxon>
        <taxon>Dacrymycetes</taxon>
        <taxon>Dacrymycetales</taxon>
        <taxon>Dacrymycetaceae</taxon>
        <taxon>Calocera</taxon>
    </lineage>
</organism>
<evidence type="ECO:0000256" key="1">
    <source>
        <dbReference type="ARBA" id="ARBA00004273"/>
    </source>
</evidence>
<keyword evidence="4 10" id="KW-0812">Transmembrane</keyword>
<evidence type="ECO:0000256" key="7">
    <source>
        <dbReference type="ARBA" id="ARBA00023128"/>
    </source>
</evidence>
<dbReference type="OrthoDB" id="14603at2759"/>
<dbReference type="InParanoid" id="A0A165CW45"/>